<accession>A0A1G5SH76</accession>
<evidence type="ECO:0000256" key="2">
    <source>
        <dbReference type="SAM" id="SignalP"/>
    </source>
</evidence>
<evidence type="ECO:0000313" key="3">
    <source>
        <dbReference type="EMBL" id="SCZ85739.1"/>
    </source>
</evidence>
<dbReference type="EMBL" id="FMWO01000048">
    <property type="protein sequence ID" value="SCZ85739.1"/>
    <property type="molecule type" value="Genomic_DNA"/>
</dbReference>
<dbReference type="RefSeq" id="WP_090286258.1">
    <property type="nucleotide sequence ID" value="NZ_FMWO01000048.1"/>
</dbReference>
<feature type="region of interest" description="Disordered" evidence="1">
    <location>
        <begin position="85"/>
        <end position="104"/>
    </location>
</feature>
<dbReference type="STRING" id="51642.NSMM_400217"/>
<keyword evidence="3" id="KW-0812">Transmembrane</keyword>
<dbReference type="Proteomes" id="UP000198729">
    <property type="component" value="Unassembled WGS sequence"/>
</dbReference>
<protein>
    <submittedName>
        <fullName evidence="3">Putative prolin-rich transmembrane protein</fullName>
    </submittedName>
</protein>
<keyword evidence="4" id="KW-1185">Reference proteome</keyword>
<gene>
    <name evidence="3" type="ORF">NSMM_400217</name>
</gene>
<reference evidence="3 4" key="1">
    <citation type="submission" date="2016-10" db="EMBL/GenBank/DDBJ databases">
        <authorList>
            <person name="de Groot N.N."/>
        </authorList>
    </citation>
    <scope>NUCLEOTIDE SEQUENCE [LARGE SCALE GENOMIC DNA]</scope>
    <source>
        <strain evidence="3">1</strain>
    </source>
</reference>
<name>A0A1G5SH76_9PROT</name>
<keyword evidence="3" id="KW-0472">Membrane</keyword>
<dbReference type="AlphaFoldDB" id="A0A1G5SH76"/>
<evidence type="ECO:0000256" key="1">
    <source>
        <dbReference type="SAM" id="MobiDB-lite"/>
    </source>
</evidence>
<keyword evidence="2" id="KW-0732">Signal</keyword>
<feature type="chain" id="PRO_5011539885" evidence="2">
    <location>
        <begin position="25"/>
        <end position="197"/>
    </location>
</feature>
<organism evidence="3 4">
    <name type="scientific">Nitrosomonas mobilis</name>
    <dbReference type="NCBI Taxonomy" id="51642"/>
    <lineage>
        <taxon>Bacteria</taxon>
        <taxon>Pseudomonadati</taxon>
        <taxon>Pseudomonadota</taxon>
        <taxon>Betaproteobacteria</taxon>
        <taxon>Nitrosomonadales</taxon>
        <taxon>Nitrosomonadaceae</taxon>
        <taxon>Nitrosomonas</taxon>
    </lineage>
</organism>
<proteinExistence type="predicted"/>
<feature type="signal peptide" evidence="2">
    <location>
        <begin position="1"/>
        <end position="24"/>
    </location>
</feature>
<evidence type="ECO:0000313" key="4">
    <source>
        <dbReference type="Proteomes" id="UP000198729"/>
    </source>
</evidence>
<sequence length="197" mass="21885">MTNPLVRKIVLWSALAATLLAVIAIDEEPEESRVDTAAEAVLPTRNVDRRTRASDNRSNQTLPVDQLGKRTFKAEADDIFAVNSWQPPPVNARKKAGGDEEDEDDPFFVARRASKPLPAPTPVAPPLAIKYLGRVSDGRVTRVFLVHQEKNYATKVGERIDGLYRLDSIRDDVLELTYLPLGIKQKLVINEKTSGKT</sequence>
<dbReference type="OrthoDB" id="9182900at2"/>